<reference evidence="2" key="1">
    <citation type="journal article" date="2009" name="Curr. Biol.">
        <title>A Novel Peptide Mediates Aggregation and Migration of Hemocytes from an Insect.</title>
        <authorList>
            <person name="Nakatogawa S."/>
            <person name="Oda Y."/>
            <person name="Kamiya M."/>
            <person name="Kamijima T."/>
            <person name="Aizawa T."/>
            <person name="Clark K.D."/>
            <person name="Demura M."/>
            <person name="Kawano K."/>
            <person name="Strand M.R."/>
            <person name="Hayakawa Y."/>
        </authorList>
    </citation>
    <scope>NUCLEOTIDE SEQUENCE</scope>
    <source>
        <tissue evidence="2">Hemocyte</tissue>
    </source>
</reference>
<protein>
    <submittedName>
        <fullName evidence="2">Chemokine isoform 2</fullName>
    </submittedName>
</protein>
<dbReference type="EMBL" id="AB442227">
    <property type="protein sequence ID" value="BAH03495.1"/>
    <property type="molecule type" value="mRNA"/>
</dbReference>
<feature type="signal peptide" evidence="1">
    <location>
        <begin position="1"/>
        <end position="20"/>
    </location>
</feature>
<evidence type="ECO:0000313" key="2">
    <source>
        <dbReference type="EMBL" id="BAH03495.1"/>
    </source>
</evidence>
<accession>B7XBB1</accession>
<keyword evidence="1" id="KW-0732">Signal</keyword>
<name>B7XBB1_MYTSE</name>
<evidence type="ECO:0000256" key="1">
    <source>
        <dbReference type="SAM" id="SignalP"/>
    </source>
</evidence>
<proteinExistence type="evidence at transcript level"/>
<organism evidence="2">
    <name type="scientific">Mythimna separata</name>
    <name type="common">Oriental armyworm</name>
    <name type="synonym">Pseudaletia separata</name>
    <dbReference type="NCBI Taxonomy" id="271217"/>
    <lineage>
        <taxon>Eukaryota</taxon>
        <taxon>Metazoa</taxon>
        <taxon>Ecdysozoa</taxon>
        <taxon>Arthropoda</taxon>
        <taxon>Hexapoda</taxon>
        <taxon>Insecta</taxon>
        <taxon>Pterygota</taxon>
        <taxon>Neoptera</taxon>
        <taxon>Endopterygota</taxon>
        <taxon>Lepidoptera</taxon>
        <taxon>Glossata</taxon>
        <taxon>Ditrysia</taxon>
        <taxon>Noctuoidea</taxon>
        <taxon>Noctuidae</taxon>
        <taxon>Noctuinae</taxon>
        <taxon>Hadenini</taxon>
        <taxon>Mythimna</taxon>
    </lineage>
</organism>
<feature type="chain" id="PRO_5002866177" evidence="1">
    <location>
        <begin position="21"/>
        <end position="58"/>
    </location>
</feature>
<dbReference type="AlphaFoldDB" id="B7XBB1"/>
<sequence length="58" mass="6668">MWKNFTIVLLLICYIGLAWSDPIIDYVCPGHMTPLSYQDGVLRCPPTTERPFVFNSAY</sequence>